<protein>
    <recommendedName>
        <fullName evidence="3">Lipoprotein</fullName>
    </recommendedName>
</protein>
<accession>A0ABW2NSK0</accession>
<sequence length="204" mass="23703">MKIIMTLAVVFVLILGGCGMSYEHGTKAFQDEYTRDFMKSTKETEEGFYTYESKTGGYSMLFPVNAKLDDMLYVKEKDYFERINFGENTAENFSYYVRLTYQNKPSMNDLEVQLSILSDEQDYKGRYKETNGRKTLIKYASEIFKTSNGDVAYFTFGFIQSGKNNEQGIKMVYTATCPNEKQKCEINQLEEEKAIRLMKSIKFN</sequence>
<name>A0ABW2NSK0_9BACL</name>
<keyword evidence="2" id="KW-1185">Reference proteome</keyword>
<evidence type="ECO:0000313" key="1">
    <source>
        <dbReference type="EMBL" id="MFC7373519.1"/>
    </source>
</evidence>
<evidence type="ECO:0008006" key="3">
    <source>
        <dbReference type="Google" id="ProtNLM"/>
    </source>
</evidence>
<dbReference type="PROSITE" id="PS51257">
    <property type="entry name" value="PROKAR_LIPOPROTEIN"/>
    <property type="match status" value="1"/>
</dbReference>
<proteinExistence type="predicted"/>
<gene>
    <name evidence="1" type="ORF">ACFQPF_17900</name>
</gene>
<comment type="caution">
    <text evidence="1">The sequence shown here is derived from an EMBL/GenBank/DDBJ whole genome shotgun (WGS) entry which is preliminary data.</text>
</comment>
<evidence type="ECO:0000313" key="2">
    <source>
        <dbReference type="Proteomes" id="UP001596549"/>
    </source>
</evidence>
<organism evidence="1 2">
    <name type="scientific">Fictibacillus iocasae</name>
    <dbReference type="NCBI Taxonomy" id="2715437"/>
    <lineage>
        <taxon>Bacteria</taxon>
        <taxon>Bacillati</taxon>
        <taxon>Bacillota</taxon>
        <taxon>Bacilli</taxon>
        <taxon>Bacillales</taxon>
        <taxon>Fictibacillaceae</taxon>
        <taxon>Fictibacillus</taxon>
    </lineage>
</organism>
<dbReference type="EMBL" id="JBHTCP010000052">
    <property type="protein sequence ID" value="MFC7373519.1"/>
    <property type="molecule type" value="Genomic_DNA"/>
</dbReference>
<dbReference type="Proteomes" id="UP001596549">
    <property type="component" value="Unassembled WGS sequence"/>
</dbReference>
<reference evidence="2" key="1">
    <citation type="journal article" date="2019" name="Int. J. Syst. Evol. Microbiol.">
        <title>The Global Catalogue of Microorganisms (GCM) 10K type strain sequencing project: providing services to taxonomists for standard genome sequencing and annotation.</title>
        <authorList>
            <consortium name="The Broad Institute Genomics Platform"/>
            <consortium name="The Broad Institute Genome Sequencing Center for Infectious Disease"/>
            <person name="Wu L."/>
            <person name="Ma J."/>
        </authorList>
    </citation>
    <scope>NUCLEOTIDE SEQUENCE [LARGE SCALE GENOMIC DNA]</scope>
    <source>
        <strain evidence="2">NBRC 106396</strain>
    </source>
</reference>